<protein>
    <submittedName>
        <fullName evidence="3">Aminopeptidase</fullName>
    </submittedName>
</protein>
<comment type="caution">
    <text evidence="3">The sequence shown here is derived from an EMBL/GenBank/DDBJ whole genome shotgun (WGS) entry which is preliminary data.</text>
</comment>
<reference evidence="3 4" key="1">
    <citation type="submission" date="2015-10" db="EMBL/GenBank/DDBJ databases">
        <title>Genome sequencing and analysis of members of genus Stenotrophomonas.</title>
        <authorList>
            <person name="Patil P.P."/>
            <person name="Midha S."/>
            <person name="Patil P.B."/>
        </authorList>
    </citation>
    <scope>NUCLEOTIDE SEQUENCE [LARGE SCALE GENOMIC DNA]</scope>
    <source>
        <strain evidence="3 4">JCM 9942</strain>
    </source>
</reference>
<dbReference type="PANTHER" id="PTHR36512">
    <property type="entry name" value="D-AMINOPEPTIDASE"/>
    <property type="match status" value="1"/>
</dbReference>
<dbReference type="InterPro" id="IPR005321">
    <property type="entry name" value="Peptidase_S58_DmpA"/>
</dbReference>
<name>A0A0R0A3E4_9GAMM</name>
<dbReference type="AlphaFoldDB" id="A0A0R0A3E4"/>
<dbReference type="SUPFAM" id="SSF56266">
    <property type="entry name" value="DmpA/ArgJ-like"/>
    <property type="match status" value="1"/>
</dbReference>
<dbReference type="CDD" id="cd02253">
    <property type="entry name" value="DmpA"/>
    <property type="match status" value="1"/>
</dbReference>
<evidence type="ECO:0000256" key="2">
    <source>
        <dbReference type="SAM" id="SignalP"/>
    </source>
</evidence>
<gene>
    <name evidence="3" type="ORF">ARC78_14385</name>
</gene>
<dbReference type="Gene3D" id="3.60.70.12">
    <property type="entry name" value="L-amino peptidase D-ALA esterase/amidase"/>
    <property type="match status" value="1"/>
</dbReference>
<keyword evidence="3" id="KW-0378">Hydrolase</keyword>
<organism evidence="3 4">
    <name type="scientific">Stenotrophomonas pictorum JCM 9942</name>
    <dbReference type="NCBI Taxonomy" id="1236960"/>
    <lineage>
        <taxon>Bacteria</taxon>
        <taxon>Pseudomonadati</taxon>
        <taxon>Pseudomonadota</taxon>
        <taxon>Gammaproteobacteria</taxon>
        <taxon>Lysobacterales</taxon>
        <taxon>Lysobacteraceae</taxon>
        <taxon>Stenotrophomonas</taxon>
    </lineage>
</organism>
<dbReference type="Proteomes" id="UP000050836">
    <property type="component" value="Unassembled WGS sequence"/>
</dbReference>
<feature type="chain" id="PRO_5006390212" evidence="2">
    <location>
        <begin position="19"/>
        <end position="390"/>
    </location>
</feature>
<proteinExistence type="inferred from homology"/>
<evidence type="ECO:0000256" key="1">
    <source>
        <dbReference type="ARBA" id="ARBA00007068"/>
    </source>
</evidence>
<dbReference type="RefSeq" id="WP_057506443.1">
    <property type="nucleotide sequence ID" value="NZ_LLXS01000044.1"/>
</dbReference>
<keyword evidence="3" id="KW-0645">Protease</keyword>
<evidence type="ECO:0000313" key="4">
    <source>
        <dbReference type="Proteomes" id="UP000050836"/>
    </source>
</evidence>
<dbReference type="Pfam" id="PF03576">
    <property type="entry name" value="Peptidase_S58"/>
    <property type="match status" value="1"/>
</dbReference>
<accession>A0A0R0A3E4</accession>
<keyword evidence="2" id="KW-0732">Signal</keyword>
<dbReference type="PANTHER" id="PTHR36512:SF3">
    <property type="entry name" value="BLR5678 PROTEIN"/>
    <property type="match status" value="1"/>
</dbReference>
<comment type="similarity">
    <text evidence="1">Belongs to the peptidase S58 family.</text>
</comment>
<dbReference type="EMBL" id="LLXS01000044">
    <property type="protein sequence ID" value="KRG39663.1"/>
    <property type="molecule type" value="Genomic_DNA"/>
</dbReference>
<dbReference type="InterPro" id="IPR016117">
    <property type="entry name" value="ArgJ-like_dom_sf"/>
</dbReference>
<keyword evidence="3" id="KW-0031">Aminopeptidase</keyword>
<dbReference type="GO" id="GO:0004177">
    <property type="term" value="F:aminopeptidase activity"/>
    <property type="evidence" value="ECO:0007669"/>
    <property type="project" value="UniProtKB-KW"/>
</dbReference>
<evidence type="ECO:0000313" key="3">
    <source>
        <dbReference type="EMBL" id="KRG39663.1"/>
    </source>
</evidence>
<sequence length="390" mass="40015">MKCWSLLLLALAAGNAAAVADSAEPRPRARQAGVVIGTLPTGPLNAITDVAGVAVGHATLTEGTRLHTGVTAILPHAGNVYRQRVPAAIVVGNGYGKLAGITQVQELGELETPILLTGTLSTWKVADATADWLLRQPGMEQVRSINPVVGETNDGYLSDIRARPLTPALVEQALSGASTGAVEEGAVGAGAGTVAFGWKGGIGSSSRQLTAGDGGYTVGVLVQSNFGGELTIAGVPVWKVLPDPAEYARSQANPPPSTGDGSIMMVVATDAPLDAAQLQRLAHRALVGLARTGSVMSNGSGDYVIAFSTARENRRDPEVAVQPARSLAGEAMSPLFQAAAEATEEAIVNSLFRARTVHGHRGTAAALPLQPVLEAVRRARRPVPAAPVSP</sequence>
<feature type="signal peptide" evidence="2">
    <location>
        <begin position="1"/>
        <end position="18"/>
    </location>
</feature>
<keyword evidence="4" id="KW-1185">Reference proteome</keyword>